<dbReference type="AlphaFoldDB" id="A0A8W8MHP2"/>
<dbReference type="InterPro" id="IPR035976">
    <property type="entry name" value="Sushi/SCR/CCP_sf"/>
</dbReference>
<dbReference type="Pfam" id="PF00084">
    <property type="entry name" value="Sushi"/>
    <property type="match status" value="1"/>
</dbReference>
<keyword evidence="2" id="KW-0768">Sushi</keyword>
<feature type="compositionally biased region" description="Pro residues" evidence="3">
    <location>
        <begin position="111"/>
        <end position="127"/>
    </location>
</feature>
<accession>A0A8W8MHP2</accession>
<feature type="region of interest" description="Disordered" evidence="3">
    <location>
        <begin position="71"/>
        <end position="139"/>
    </location>
</feature>
<evidence type="ECO:0000256" key="3">
    <source>
        <dbReference type="SAM" id="MobiDB-lite"/>
    </source>
</evidence>
<dbReference type="Pfam" id="PF00024">
    <property type="entry name" value="PAN_1"/>
    <property type="match status" value="1"/>
</dbReference>
<dbReference type="Gene3D" id="2.10.70.10">
    <property type="entry name" value="Complement Module, domain 1"/>
    <property type="match status" value="1"/>
</dbReference>
<keyword evidence="4" id="KW-0472">Membrane</keyword>
<keyword evidence="4" id="KW-1133">Transmembrane helix</keyword>
<sequence length="326" mass="36624">MPCELVNGNPICPPEVTPSPQMPGETDEYFEISVTSLVLALLLLIGWVIKTLFRRWARIRRRRGDTVPKETAMEMERRRQPPPPPQMGPFPRQAVSTVPPPRAGATLHPPRAAPCPAPRVAPTPPPARGGGRYHLRPAKSLKPGFSKLQRGHRLDRKLIQTFTEVSFLDCVTECMVTPRCKSVNYFKGANYCELNYENKMTAKTRYMDSAGWVYSEKEHWPKELAGACSNSTCEINETCKHKRYTEDKFFECVLSDCGIPDIKGIDLGSIKREDAIGIHRRIHASCADGYSQSGSGRLNCQSNGEWKYDIVCTGEYANLICEEVNH</sequence>
<name>A0A8W8MHP2_MAGGI</name>
<dbReference type="EnsemblMetazoa" id="G33095.1">
    <property type="protein sequence ID" value="G33095.1:cds"/>
    <property type="gene ID" value="G33095"/>
</dbReference>
<comment type="caution">
    <text evidence="2">Lacks conserved residue(s) required for the propagation of feature annotation.</text>
</comment>
<feature type="domain" description="Sushi" evidence="5">
    <location>
        <begin position="255"/>
        <end position="314"/>
    </location>
</feature>
<dbReference type="PROSITE" id="PS50923">
    <property type="entry name" value="SUSHI"/>
    <property type="match status" value="1"/>
</dbReference>
<reference evidence="6" key="1">
    <citation type="submission" date="2022-08" db="UniProtKB">
        <authorList>
            <consortium name="EnsemblMetazoa"/>
        </authorList>
    </citation>
    <scope>IDENTIFICATION</scope>
    <source>
        <strain evidence="6">05x7-T-G4-1.051#20</strain>
    </source>
</reference>
<evidence type="ECO:0000256" key="2">
    <source>
        <dbReference type="PROSITE-ProRule" id="PRU00302"/>
    </source>
</evidence>
<dbReference type="InterPro" id="IPR000436">
    <property type="entry name" value="Sushi_SCR_CCP_dom"/>
</dbReference>
<evidence type="ECO:0000313" key="7">
    <source>
        <dbReference type="Proteomes" id="UP000005408"/>
    </source>
</evidence>
<keyword evidence="4" id="KW-0812">Transmembrane</keyword>
<organism evidence="6 7">
    <name type="scientific">Magallana gigas</name>
    <name type="common">Pacific oyster</name>
    <name type="synonym">Crassostrea gigas</name>
    <dbReference type="NCBI Taxonomy" id="29159"/>
    <lineage>
        <taxon>Eukaryota</taxon>
        <taxon>Metazoa</taxon>
        <taxon>Spiralia</taxon>
        <taxon>Lophotrochozoa</taxon>
        <taxon>Mollusca</taxon>
        <taxon>Bivalvia</taxon>
        <taxon>Autobranchia</taxon>
        <taxon>Pteriomorphia</taxon>
        <taxon>Ostreida</taxon>
        <taxon>Ostreoidea</taxon>
        <taxon>Ostreidae</taxon>
        <taxon>Magallana</taxon>
    </lineage>
</organism>
<keyword evidence="1 2" id="KW-1015">Disulfide bond</keyword>
<protein>
    <recommendedName>
        <fullName evidence="5">Sushi domain-containing protein</fullName>
    </recommendedName>
</protein>
<dbReference type="InterPro" id="IPR003609">
    <property type="entry name" value="Pan_app"/>
</dbReference>
<dbReference type="Proteomes" id="UP000005408">
    <property type="component" value="Unassembled WGS sequence"/>
</dbReference>
<proteinExistence type="predicted"/>
<keyword evidence="7" id="KW-1185">Reference proteome</keyword>
<evidence type="ECO:0000256" key="1">
    <source>
        <dbReference type="ARBA" id="ARBA00023157"/>
    </source>
</evidence>
<dbReference type="SUPFAM" id="SSF57414">
    <property type="entry name" value="Hairpin loop containing domain-like"/>
    <property type="match status" value="1"/>
</dbReference>
<evidence type="ECO:0000259" key="5">
    <source>
        <dbReference type="PROSITE" id="PS50923"/>
    </source>
</evidence>
<feature type="transmembrane region" description="Helical" evidence="4">
    <location>
        <begin position="32"/>
        <end position="53"/>
    </location>
</feature>
<evidence type="ECO:0000256" key="4">
    <source>
        <dbReference type="SAM" id="Phobius"/>
    </source>
</evidence>
<evidence type="ECO:0000313" key="6">
    <source>
        <dbReference type="EnsemblMetazoa" id="G33095.1:cds"/>
    </source>
</evidence>
<dbReference type="Gene3D" id="3.50.4.10">
    <property type="entry name" value="Hepatocyte Growth Factor"/>
    <property type="match status" value="1"/>
</dbReference>
<feature type="disulfide bond" evidence="2">
    <location>
        <begin position="257"/>
        <end position="300"/>
    </location>
</feature>
<dbReference type="SUPFAM" id="SSF57535">
    <property type="entry name" value="Complement control module/SCR domain"/>
    <property type="match status" value="1"/>
</dbReference>